<organism evidence="5 6">
    <name type="scientific">Amycolatopsis silviterrae</name>
    <dbReference type="NCBI Taxonomy" id="1656914"/>
    <lineage>
        <taxon>Bacteria</taxon>
        <taxon>Bacillati</taxon>
        <taxon>Actinomycetota</taxon>
        <taxon>Actinomycetes</taxon>
        <taxon>Pseudonocardiales</taxon>
        <taxon>Pseudonocardiaceae</taxon>
        <taxon>Amycolatopsis</taxon>
    </lineage>
</organism>
<feature type="domain" description="HTH asnC-type" evidence="4">
    <location>
        <begin position="200"/>
        <end position="260"/>
    </location>
</feature>
<reference evidence="6" key="1">
    <citation type="journal article" date="2019" name="Int. J. Syst. Evol. Microbiol.">
        <title>The Global Catalogue of Microorganisms (GCM) 10K type strain sequencing project: providing services to taxonomists for standard genome sequencing and annotation.</title>
        <authorList>
            <consortium name="The Broad Institute Genomics Platform"/>
            <consortium name="The Broad Institute Genome Sequencing Center for Infectious Disease"/>
            <person name="Wu L."/>
            <person name="Ma J."/>
        </authorList>
    </citation>
    <scope>NUCLEOTIDE SEQUENCE [LARGE SCALE GENOMIC DNA]</scope>
    <source>
        <strain evidence="6">CGMCC 4.7641</strain>
    </source>
</reference>
<dbReference type="InterPro" id="IPR019888">
    <property type="entry name" value="Tscrpt_reg_AsnC-like"/>
</dbReference>
<feature type="domain" description="HTH asnC-type" evidence="4">
    <location>
        <begin position="37"/>
        <end position="97"/>
    </location>
</feature>
<dbReference type="PANTHER" id="PTHR30154">
    <property type="entry name" value="LEUCINE-RESPONSIVE REGULATORY PROTEIN"/>
    <property type="match status" value="1"/>
</dbReference>
<evidence type="ECO:0000259" key="4">
    <source>
        <dbReference type="PROSITE" id="PS50956"/>
    </source>
</evidence>
<comment type="caution">
    <text evidence="5">The sequence shown here is derived from an EMBL/GenBank/DDBJ whole genome shotgun (WGS) entry which is preliminary data.</text>
</comment>
<dbReference type="Gene3D" id="3.30.70.920">
    <property type="match status" value="2"/>
</dbReference>
<dbReference type="SMART" id="SM00344">
    <property type="entry name" value="HTH_ASNC"/>
    <property type="match status" value="2"/>
</dbReference>
<keyword evidence="1" id="KW-0805">Transcription regulation</keyword>
<evidence type="ECO:0000313" key="5">
    <source>
        <dbReference type="EMBL" id="MFD2473576.1"/>
    </source>
</evidence>
<evidence type="ECO:0000256" key="1">
    <source>
        <dbReference type="ARBA" id="ARBA00023015"/>
    </source>
</evidence>
<dbReference type="SUPFAM" id="SSF46785">
    <property type="entry name" value="Winged helix' DNA-binding domain"/>
    <property type="match status" value="2"/>
</dbReference>
<dbReference type="SUPFAM" id="SSF54909">
    <property type="entry name" value="Dimeric alpha+beta barrel"/>
    <property type="match status" value="2"/>
</dbReference>
<dbReference type="PROSITE" id="PS50956">
    <property type="entry name" value="HTH_ASNC_2"/>
    <property type="match status" value="2"/>
</dbReference>
<accession>A0ABW5HJX2</accession>
<sequence>MSPRPGDSAVVELRPSAIEGGFAARDLLGPGARVPELDELDTALVLLLLKDGRLSNRELATATAVGETTVGVRLRRLVASRVLTFTALFDWEAAGFDWLVIAKINVGARTPKDVAYDVARLRQCEAAAVAFGEADVLAYFLATDREEINDLLEHQLAAVPGITSARIDVATRSAVTDLGRRFYLAQQATPIRLPAPVVALDSLDADIMQALVDDGRQSSRRIARQLSVSEGTVRARVNRLTSSGLMRIAALVEPSAFGAIGAIANIGLRVDRGAVGTVYAALDSLPQSLFKAVTVGSADLTVTIAGSDQNELLNAVLQHVRALPGVHSAEPLQLVDVVRFPVHLKRLT</sequence>
<dbReference type="Pfam" id="PF13404">
    <property type="entry name" value="HTH_AsnC-type"/>
    <property type="match status" value="2"/>
</dbReference>
<dbReference type="EMBL" id="JBHUKS010000033">
    <property type="protein sequence ID" value="MFD2473576.1"/>
    <property type="molecule type" value="Genomic_DNA"/>
</dbReference>
<keyword evidence="3" id="KW-0804">Transcription</keyword>
<evidence type="ECO:0000313" key="6">
    <source>
        <dbReference type="Proteomes" id="UP001597483"/>
    </source>
</evidence>
<keyword evidence="6" id="KW-1185">Reference proteome</keyword>
<protein>
    <submittedName>
        <fullName evidence="5">Lrp/AsnC family transcriptional regulator</fullName>
    </submittedName>
</protein>
<dbReference type="InterPro" id="IPR000485">
    <property type="entry name" value="AsnC-type_HTH_dom"/>
</dbReference>
<dbReference type="InterPro" id="IPR011008">
    <property type="entry name" value="Dimeric_a/b-barrel"/>
</dbReference>
<evidence type="ECO:0000256" key="2">
    <source>
        <dbReference type="ARBA" id="ARBA00023125"/>
    </source>
</evidence>
<dbReference type="Gene3D" id="1.10.10.10">
    <property type="entry name" value="Winged helix-like DNA-binding domain superfamily/Winged helix DNA-binding domain"/>
    <property type="match status" value="2"/>
</dbReference>
<evidence type="ECO:0000256" key="3">
    <source>
        <dbReference type="ARBA" id="ARBA00023163"/>
    </source>
</evidence>
<keyword evidence="2" id="KW-0238">DNA-binding</keyword>
<gene>
    <name evidence="5" type="ORF">ACFSVL_39675</name>
</gene>
<dbReference type="Proteomes" id="UP001597483">
    <property type="component" value="Unassembled WGS sequence"/>
</dbReference>
<name>A0ABW5HJX2_9PSEU</name>
<dbReference type="PANTHER" id="PTHR30154:SF34">
    <property type="entry name" value="TRANSCRIPTIONAL REGULATOR AZLB"/>
    <property type="match status" value="1"/>
</dbReference>
<proteinExistence type="predicted"/>
<dbReference type="RefSeq" id="WP_378312167.1">
    <property type="nucleotide sequence ID" value="NZ_JBHUKS010000033.1"/>
</dbReference>
<dbReference type="InterPro" id="IPR036388">
    <property type="entry name" value="WH-like_DNA-bd_sf"/>
</dbReference>
<dbReference type="PRINTS" id="PR00033">
    <property type="entry name" value="HTHASNC"/>
</dbReference>
<dbReference type="InterPro" id="IPR036390">
    <property type="entry name" value="WH_DNA-bd_sf"/>
</dbReference>